<accession>A0ABW5MR56</accession>
<gene>
    <name evidence="1" type="ORF">ACFSQJ_02965</name>
</gene>
<proteinExistence type="predicted"/>
<dbReference type="Proteomes" id="UP001597526">
    <property type="component" value="Unassembled WGS sequence"/>
</dbReference>
<evidence type="ECO:0000313" key="1">
    <source>
        <dbReference type="EMBL" id="MFD2585875.1"/>
    </source>
</evidence>
<protein>
    <submittedName>
        <fullName evidence="1">Alpha/beta hydrolase</fullName>
    </submittedName>
</protein>
<reference evidence="2" key="1">
    <citation type="journal article" date="2019" name="Int. J. Syst. Evol. Microbiol.">
        <title>The Global Catalogue of Microorganisms (GCM) 10K type strain sequencing project: providing services to taxonomists for standard genome sequencing and annotation.</title>
        <authorList>
            <consortium name="The Broad Institute Genomics Platform"/>
            <consortium name="The Broad Institute Genome Sequencing Center for Infectious Disease"/>
            <person name="Wu L."/>
            <person name="Ma J."/>
        </authorList>
    </citation>
    <scope>NUCLEOTIDE SEQUENCE [LARGE SCALE GENOMIC DNA]</scope>
    <source>
        <strain evidence="2">KCTC 52368</strain>
    </source>
</reference>
<dbReference type="GO" id="GO:0016787">
    <property type="term" value="F:hydrolase activity"/>
    <property type="evidence" value="ECO:0007669"/>
    <property type="project" value="UniProtKB-KW"/>
</dbReference>
<dbReference type="RefSeq" id="WP_377765411.1">
    <property type="nucleotide sequence ID" value="NZ_JBHULB010000006.1"/>
</dbReference>
<dbReference type="Gene3D" id="3.40.50.1820">
    <property type="entry name" value="alpha/beta hydrolase"/>
    <property type="match status" value="1"/>
</dbReference>
<dbReference type="SUPFAM" id="SSF53474">
    <property type="entry name" value="alpha/beta-Hydrolases"/>
    <property type="match status" value="1"/>
</dbReference>
<sequence>MKRNYLPVLLVFFVLNFSFSQGLVLQKGAIIDSIAVKDSIQETFSLYLPTKFENKGQWPILFVFDGEGRGKQALGMFRQVAEKENYILAASNAVNDSISVAKNVLITKRMLSKVNSILPINLNRIYTAGFDSGGRMANLMPIFFKDIEGVISCGAGLANVELLTSKNPFHFIGIVGKEDYDYPTLLSHEKFLNGLNIPNNLLVFDGGKEWPKAVYLQKALRLFTLSAMAKGHEIKDSLYIKRAYNEDVTLIEQLKKEQKLLLADREISEMLNVYRTHKDLDSLKTIGKNIKKDKQYRSLKRNESAAFFKEELLREDYIYYLEEDLYTYNYNNLGWWNYQVGELNKFIKGDTEAERQMGKRLYGFLNALIEDNIDIVKSEKIVDDEALILLSMLKTISEPKNYDYYLNVISLSSKYEEYGTALFYLEEAFKKGFKNKERLDRLEHTALLRIAPEYNKLVEKYFDEARYKITD</sequence>
<comment type="caution">
    <text evidence="1">The sequence shown here is derived from an EMBL/GenBank/DDBJ whole genome shotgun (WGS) entry which is preliminary data.</text>
</comment>
<dbReference type="InterPro" id="IPR029058">
    <property type="entry name" value="AB_hydrolase_fold"/>
</dbReference>
<keyword evidence="2" id="KW-1185">Reference proteome</keyword>
<name>A0ABW5MR56_9FLAO</name>
<keyword evidence="1" id="KW-0378">Hydrolase</keyword>
<evidence type="ECO:0000313" key="2">
    <source>
        <dbReference type="Proteomes" id="UP001597526"/>
    </source>
</evidence>
<organism evidence="1 2">
    <name type="scientific">Croceitalea marina</name>
    <dbReference type="NCBI Taxonomy" id="1775166"/>
    <lineage>
        <taxon>Bacteria</taxon>
        <taxon>Pseudomonadati</taxon>
        <taxon>Bacteroidota</taxon>
        <taxon>Flavobacteriia</taxon>
        <taxon>Flavobacteriales</taxon>
        <taxon>Flavobacteriaceae</taxon>
        <taxon>Croceitalea</taxon>
    </lineage>
</organism>
<dbReference type="EMBL" id="JBHULB010000006">
    <property type="protein sequence ID" value="MFD2585875.1"/>
    <property type="molecule type" value="Genomic_DNA"/>
</dbReference>